<dbReference type="InterPro" id="IPR051276">
    <property type="entry name" value="Saccharopine_DH-like_oxidrdct"/>
</dbReference>
<sequence>MTAKARWKVVGGGDKGGILVREKKETSSEQLDARLATHAVVEELQLSGERLNFRKIEGEGPEAGWVSIRLKGKELLVPLDAENVVARKPAATSKSLKRPYAIAVVGATGFTGRLMVQHLDALFTGGYAKESSKTWAIAGRNLQRLQALASSCSTVPEVLVADSEASLEEVARQCIVLVAAAGPFSQCGEMVLRACVKNHTHYVDITGETIWMHDMLDRYHEEAKQKGLLLVQAAAQVCAIDDINCYLLAQKLGPLKQFREYFFSYGGMTGGTLASNTAFMEGMTAEKLKVYNDPLNLGGQRSGGVQPEDHDCSETAQDPIYPSLWLQPAYNGHTGGRVIRRSCQLFEEFGGESAPRYGKDLRVIIRDAATSKRAGEKATEAMAPIRSIEAAKFAAGLMKMQVAQGQMPKPGEGPPPETRAQFYSEVFAVGEAEDGRWAHVHYTGGEAYEVTAMAAVTGALVIVEEEEAMQPLRRGGILTPAFAFHGTTYVHRLAACAFAVKTGRRMTFKLSDGKPGEAVLKEATMRKTKSAWQGQAEMSAGKLRAWA</sequence>
<dbReference type="Proteomes" id="UP000186817">
    <property type="component" value="Unassembled WGS sequence"/>
</dbReference>
<comment type="similarity">
    <text evidence="1">Belongs to the saccharopine dehydrogenase family.</text>
</comment>
<proteinExistence type="inferred from homology"/>
<dbReference type="OrthoDB" id="10268090at2759"/>
<dbReference type="Gene3D" id="3.40.50.720">
    <property type="entry name" value="NAD(P)-binding Rossmann-like Domain"/>
    <property type="match status" value="1"/>
</dbReference>
<dbReference type="GO" id="GO:0009247">
    <property type="term" value="P:glycolipid biosynthetic process"/>
    <property type="evidence" value="ECO:0007669"/>
    <property type="project" value="TreeGrafter"/>
</dbReference>
<dbReference type="InterPro" id="IPR005097">
    <property type="entry name" value="Sacchrp_dh_NADP-bd"/>
</dbReference>
<evidence type="ECO:0000256" key="1">
    <source>
        <dbReference type="ARBA" id="ARBA00038048"/>
    </source>
</evidence>
<accession>A0A1Q9DGD2</accession>
<dbReference type="AlphaFoldDB" id="A0A1Q9DGD2"/>
<dbReference type="PANTHER" id="PTHR12286:SF5">
    <property type="entry name" value="SACCHAROPINE DEHYDROGENASE-LIKE OXIDOREDUCTASE"/>
    <property type="match status" value="1"/>
</dbReference>
<keyword evidence="3" id="KW-1185">Reference proteome</keyword>
<protein>
    <submittedName>
        <fullName evidence="2">Putative trans-acting enoyl reductase</fullName>
    </submittedName>
</protein>
<dbReference type="PANTHER" id="PTHR12286">
    <property type="entry name" value="SACCHAROPINE DEHYDROGENASE-LIKE OXIDOREDUCTASE"/>
    <property type="match status" value="1"/>
</dbReference>
<reference evidence="2 3" key="1">
    <citation type="submission" date="2016-02" db="EMBL/GenBank/DDBJ databases">
        <title>Genome analysis of coral dinoflagellate symbionts highlights evolutionary adaptations to a symbiotic lifestyle.</title>
        <authorList>
            <person name="Aranda M."/>
            <person name="Li Y."/>
            <person name="Liew Y.J."/>
            <person name="Baumgarten S."/>
            <person name="Simakov O."/>
            <person name="Wilson M."/>
            <person name="Piel J."/>
            <person name="Ashoor H."/>
            <person name="Bougouffa S."/>
            <person name="Bajic V.B."/>
            <person name="Ryu T."/>
            <person name="Ravasi T."/>
            <person name="Bayer T."/>
            <person name="Micklem G."/>
            <person name="Kim H."/>
            <person name="Bhak J."/>
            <person name="Lajeunesse T.C."/>
            <person name="Voolstra C.R."/>
        </authorList>
    </citation>
    <scope>NUCLEOTIDE SEQUENCE [LARGE SCALE GENOMIC DNA]</scope>
    <source>
        <strain evidence="2 3">CCMP2467</strain>
    </source>
</reference>
<dbReference type="OMA" id="CEYRAIA"/>
<organism evidence="2 3">
    <name type="scientific">Symbiodinium microadriaticum</name>
    <name type="common">Dinoflagellate</name>
    <name type="synonym">Zooxanthella microadriatica</name>
    <dbReference type="NCBI Taxonomy" id="2951"/>
    <lineage>
        <taxon>Eukaryota</taxon>
        <taxon>Sar</taxon>
        <taxon>Alveolata</taxon>
        <taxon>Dinophyceae</taxon>
        <taxon>Suessiales</taxon>
        <taxon>Symbiodiniaceae</taxon>
        <taxon>Symbiodinium</taxon>
    </lineage>
</organism>
<dbReference type="SUPFAM" id="SSF51735">
    <property type="entry name" value="NAD(P)-binding Rossmann-fold domains"/>
    <property type="match status" value="1"/>
</dbReference>
<dbReference type="GO" id="GO:0005886">
    <property type="term" value="C:plasma membrane"/>
    <property type="evidence" value="ECO:0007669"/>
    <property type="project" value="TreeGrafter"/>
</dbReference>
<dbReference type="EMBL" id="LSRX01000551">
    <property type="protein sequence ID" value="OLP94246.1"/>
    <property type="molecule type" value="Genomic_DNA"/>
</dbReference>
<gene>
    <name evidence="2" type="ORF">AK812_SmicGene23750</name>
</gene>
<dbReference type="Pfam" id="PF03435">
    <property type="entry name" value="Sacchrp_dh_NADP"/>
    <property type="match status" value="1"/>
</dbReference>
<comment type="caution">
    <text evidence="2">The sequence shown here is derived from an EMBL/GenBank/DDBJ whole genome shotgun (WGS) entry which is preliminary data.</text>
</comment>
<evidence type="ECO:0000313" key="2">
    <source>
        <dbReference type="EMBL" id="OLP94246.1"/>
    </source>
</evidence>
<dbReference type="InterPro" id="IPR036291">
    <property type="entry name" value="NAD(P)-bd_dom_sf"/>
</dbReference>
<name>A0A1Q9DGD2_SYMMI</name>
<evidence type="ECO:0000313" key="3">
    <source>
        <dbReference type="Proteomes" id="UP000186817"/>
    </source>
</evidence>